<proteinExistence type="predicted"/>
<dbReference type="EMBL" id="CP069127">
    <property type="protein sequence ID" value="QRG68857.1"/>
    <property type="molecule type" value="Genomic_DNA"/>
</dbReference>
<sequence>MTIPVHEELSFRKGKRKYLFCADSNGAESLYDLVRLAMEENAPFDFLVIENESDSFLDLWFSQQKMGTYLYMAGNWEWVNRLKSLAVEAGFSEYEMQMKALGNRSKKVICSKCHGVNDVADESHISCMHCGIKLEVSSHYSRRLDAYLGYTSIL</sequence>
<organism evidence="2 3">
    <name type="scientific">Brevibacillus choshinensis</name>
    <dbReference type="NCBI Taxonomy" id="54911"/>
    <lineage>
        <taxon>Bacteria</taxon>
        <taxon>Bacillati</taxon>
        <taxon>Bacillota</taxon>
        <taxon>Bacilli</taxon>
        <taxon>Bacillales</taxon>
        <taxon>Paenibacillaceae</taxon>
        <taxon>Brevibacillus</taxon>
    </lineage>
</organism>
<dbReference type="Pfam" id="PF22289">
    <property type="entry name" value="DmmA-like_C"/>
    <property type="match status" value="1"/>
</dbReference>
<dbReference type="NCBIfam" id="NF041259">
    <property type="entry name" value="mono_DmmA_fam"/>
    <property type="match status" value="1"/>
</dbReference>
<dbReference type="Proteomes" id="UP000596248">
    <property type="component" value="Chromosome"/>
</dbReference>
<evidence type="ECO:0000259" key="1">
    <source>
        <dbReference type="Pfam" id="PF22289"/>
    </source>
</evidence>
<reference evidence="2 3" key="1">
    <citation type="submission" date="2021-01" db="EMBL/GenBank/DDBJ databases">
        <title>Identification of strong promoters based on the transcriptome of Brevibacillus choshinensis.</title>
        <authorList>
            <person name="Yao D."/>
            <person name="Zhang K."/>
            <person name="Wu J."/>
        </authorList>
    </citation>
    <scope>NUCLEOTIDE SEQUENCE [LARGE SCALE GENOMIC DNA]</scope>
    <source>
        <strain evidence="2 3">HPD31-SP3</strain>
    </source>
</reference>
<feature type="domain" description="Dimethylamine monooxygenase subunit DmmA-like C-terminal" evidence="1">
    <location>
        <begin position="107"/>
        <end position="149"/>
    </location>
</feature>
<dbReference type="InterPro" id="IPR048037">
    <property type="entry name" value="DmmA-like_C"/>
</dbReference>
<keyword evidence="3" id="KW-1185">Reference proteome</keyword>
<protein>
    <recommendedName>
        <fullName evidence="1">Dimethylamine monooxygenase subunit DmmA-like C-terminal domain-containing protein</fullName>
    </recommendedName>
</protein>
<name>A0ABX7FU95_BRECH</name>
<dbReference type="RefSeq" id="WP_203355855.1">
    <property type="nucleotide sequence ID" value="NZ_CP069127.1"/>
</dbReference>
<evidence type="ECO:0000313" key="3">
    <source>
        <dbReference type="Proteomes" id="UP000596248"/>
    </source>
</evidence>
<gene>
    <name evidence="2" type="ORF">JNE38_06840</name>
</gene>
<evidence type="ECO:0000313" key="2">
    <source>
        <dbReference type="EMBL" id="QRG68857.1"/>
    </source>
</evidence>
<accession>A0ABX7FU95</accession>